<dbReference type="Proteomes" id="UP000051587">
    <property type="component" value="Unassembled WGS sequence"/>
</dbReference>
<dbReference type="RefSeq" id="WP_074646907.1">
    <property type="nucleotide sequence ID" value="NZ_CP051181.1"/>
</dbReference>
<keyword evidence="2" id="KW-1185">Reference proteome</keyword>
<gene>
    <name evidence="1" type="ORF">TG4357_02584</name>
</gene>
<dbReference type="EMBL" id="CYSA01000025">
    <property type="protein sequence ID" value="CUH66696.1"/>
    <property type="molecule type" value="Genomic_DNA"/>
</dbReference>
<accession>A0A0P1G1E9</accession>
<evidence type="ECO:0000313" key="1">
    <source>
        <dbReference type="EMBL" id="CUH66696.1"/>
    </source>
</evidence>
<sequence length="216" mass="22545">MTSTVSHIVVLTGDLVGSTAMTPAQVARAIDALSDCAAMQSDWHGAPLHFTRHRGDGWQAVLARPALALRSALAFRAALRSEGSEFDSYMSLAEGPVTGSVGPDLNAETADVFVASGDGLDMLKLLSLSERMVYSRSGKGGALNAVTVLADHISQHWTPAQAAAIQPFLAPGDDPSYTEVARTLGKSRQAVTKALDAAAYPALKIALQSIEETANG</sequence>
<dbReference type="SUPFAM" id="SSF55073">
    <property type="entry name" value="Nucleotide cyclase"/>
    <property type="match status" value="1"/>
</dbReference>
<proteinExistence type="predicted"/>
<dbReference type="InterPro" id="IPR029787">
    <property type="entry name" value="Nucleotide_cyclase"/>
</dbReference>
<dbReference type="OrthoDB" id="7210707at2"/>
<reference evidence="1 2" key="1">
    <citation type="submission" date="2015-09" db="EMBL/GenBank/DDBJ databases">
        <authorList>
            <consortium name="Swine Surveillance"/>
        </authorList>
    </citation>
    <scope>NUCLEOTIDE SEQUENCE [LARGE SCALE GENOMIC DNA]</scope>
    <source>
        <strain evidence="1 2">CECT 4357</strain>
    </source>
</reference>
<evidence type="ECO:0000313" key="2">
    <source>
        <dbReference type="Proteomes" id="UP000051587"/>
    </source>
</evidence>
<protein>
    <submittedName>
        <fullName evidence="1">Uncharacterized protein</fullName>
    </submittedName>
</protein>
<dbReference type="AlphaFoldDB" id="A0A0P1G1E9"/>
<organism evidence="1 2">
    <name type="scientific">Thalassovita gelatinovora</name>
    <name type="common">Thalassobius gelatinovorus</name>
    <dbReference type="NCBI Taxonomy" id="53501"/>
    <lineage>
        <taxon>Bacteria</taxon>
        <taxon>Pseudomonadati</taxon>
        <taxon>Pseudomonadota</taxon>
        <taxon>Alphaproteobacteria</taxon>
        <taxon>Rhodobacterales</taxon>
        <taxon>Roseobacteraceae</taxon>
        <taxon>Thalassovita</taxon>
    </lineage>
</organism>
<dbReference type="STRING" id="53501.SAMN04488043_105120"/>
<name>A0A0P1G1E9_THAGE</name>